<gene>
    <name evidence="1" type="ORF">TEGL_25550</name>
</gene>
<evidence type="ECO:0000313" key="2">
    <source>
        <dbReference type="Proteomes" id="UP001348492"/>
    </source>
</evidence>
<protein>
    <recommendedName>
        <fullName evidence="3">Phage minor capsid protein</fullName>
    </recommendedName>
</protein>
<name>A0ABZ2EX87_9FIRM</name>
<accession>A0ABZ2EX87</accession>
<dbReference type="InterPro" id="IPR021145">
    <property type="entry name" value="Portal_protein_SPP1_Gp6-like"/>
</dbReference>
<dbReference type="Proteomes" id="UP001348492">
    <property type="component" value="Chromosome"/>
</dbReference>
<dbReference type="RefSeq" id="WP_018592611.1">
    <property type="nucleotide sequence ID" value="NZ_CP117523.1"/>
</dbReference>
<evidence type="ECO:0008006" key="3">
    <source>
        <dbReference type="Google" id="ProtNLM"/>
    </source>
</evidence>
<dbReference type="Pfam" id="PF05133">
    <property type="entry name" value="SPP1_portal"/>
    <property type="match status" value="1"/>
</dbReference>
<organism evidence="1 2">
    <name type="scientific">Terrisporobacter glycolicus ATCC 14880 = DSM 1288</name>
    <dbReference type="NCBI Taxonomy" id="1121315"/>
    <lineage>
        <taxon>Bacteria</taxon>
        <taxon>Bacillati</taxon>
        <taxon>Bacillota</taxon>
        <taxon>Clostridia</taxon>
        <taxon>Peptostreptococcales</taxon>
        <taxon>Peptostreptococcaceae</taxon>
        <taxon>Terrisporobacter</taxon>
    </lineage>
</organism>
<evidence type="ECO:0000313" key="1">
    <source>
        <dbReference type="EMBL" id="WWD84133.1"/>
    </source>
</evidence>
<dbReference type="EMBL" id="CP117523">
    <property type="protein sequence ID" value="WWD84133.1"/>
    <property type="molecule type" value="Genomic_DNA"/>
</dbReference>
<proteinExistence type="predicted"/>
<reference evidence="1 2" key="1">
    <citation type="journal article" date="2023" name="PLoS ONE">
        <title>Genome-based metabolic and phylogenomic analysis of three Terrisporobacter species.</title>
        <authorList>
            <person name="Boer T."/>
            <person name="Bengelsdorf F.R."/>
            <person name="Bomeke M."/>
            <person name="Daniel R."/>
            <person name="Poehlein A."/>
        </authorList>
    </citation>
    <scope>NUCLEOTIDE SEQUENCE [LARGE SCALE GENOMIC DNA]</scope>
    <source>
        <strain evidence="1 2">DSM 1288</strain>
    </source>
</reference>
<keyword evidence="2" id="KW-1185">Reference proteome</keyword>
<sequence>MFEKIKNFIKGVLKKLNKKPIIEKELNIEVAVSDEMIKAIDLWTSIYNNKPPWINENVKTIGLAPAIAGEFARLVTLELESVITGNDYINEQYQIVIERIRDYCEFACAKGGVVFKPYISDEDIAVDLVQAENFYPTSFNSKGEVTGAIFLEFKQEGKKTYTRVEYHNLTKQGYYISNTAYVKENYNGASLNNNNDLGDQVPLGAVKGWEDLEEEALIKNVDKPLFSYFKIPIANNIDTSSPLGVSVYSRATDLIEEGDKQYSRILWEYEGTELAVNAGIEAFALDREGNPKIPVGKERLYRTFDIGNGSNNKLLDTFSPDIRDAPLFNGLNQLLRKIEFNCGLAYGTLSDVQETAKTATEIKTSRQRSYVTVSDIQKALEKSLINLAYAMNVWAMLAGYSKTSKYDMSFKFDDSLVIDKDTDLLSMQNDVASGLIRPELYIMKKYGVTEEEALKMMPNNQELDEVDDLE</sequence>